<dbReference type="Proteomes" id="UP000045706">
    <property type="component" value="Unassembled WGS sequence"/>
</dbReference>
<name>A0A0G4NPP4_VERLO</name>
<accession>A0A0G4NPP4</accession>
<feature type="non-terminal residue" evidence="1">
    <location>
        <position position="1"/>
    </location>
</feature>
<evidence type="ECO:0000313" key="2">
    <source>
        <dbReference type="Proteomes" id="UP000045706"/>
    </source>
</evidence>
<proteinExistence type="predicted"/>
<gene>
    <name evidence="1" type="ORF">BN1723_020561</name>
</gene>
<sequence>HVADLLPPGAPRPS</sequence>
<dbReference type="EMBL" id="CVQI01037541">
    <property type="protein sequence ID" value="CRK48468.1"/>
    <property type="molecule type" value="Genomic_DNA"/>
</dbReference>
<protein>
    <submittedName>
        <fullName evidence="1">Uncharacterized protein</fullName>
    </submittedName>
</protein>
<evidence type="ECO:0000313" key="1">
    <source>
        <dbReference type="EMBL" id="CRK48468.1"/>
    </source>
</evidence>
<organism evidence="1 2">
    <name type="scientific">Verticillium longisporum</name>
    <name type="common">Verticillium dahliae var. longisporum</name>
    <dbReference type="NCBI Taxonomy" id="100787"/>
    <lineage>
        <taxon>Eukaryota</taxon>
        <taxon>Fungi</taxon>
        <taxon>Dikarya</taxon>
        <taxon>Ascomycota</taxon>
        <taxon>Pezizomycotina</taxon>
        <taxon>Sordariomycetes</taxon>
        <taxon>Hypocreomycetidae</taxon>
        <taxon>Glomerellales</taxon>
        <taxon>Plectosphaerellaceae</taxon>
        <taxon>Verticillium</taxon>
    </lineage>
</organism>
<reference evidence="2" key="1">
    <citation type="submission" date="2015-05" db="EMBL/GenBank/DDBJ databases">
        <authorList>
            <person name="Fogelqvist Johan"/>
        </authorList>
    </citation>
    <scope>NUCLEOTIDE SEQUENCE [LARGE SCALE GENOMIC DNA]</scope>
</reference>